<reference evidence="1 2" key="1">
    <citation type="submission" date="2020-10" db="EMBL/GenBank/DDBJ databases">
        <title>High quality whole genome sequence of Pseudomonas poae PMA22.</title>
        <authorList>
            <person name="Hernandez J.G."/>
            <person name="Rodriguez P."/>
            <person name="Cuevas C."/>
            <person name="de la Calle F."/>
            <person name="Galan B."/>
            <person name="Garcia J.L."/>
        </authorList>
    </citation>
    <scope>NUCLEOTIDE SEQUENCE [LARGE SCALE GENOMIC DNA]</scope>
    <source>
        <strain evidence="1 2">PMA22</strain>
    </source>
</reference>
<accession>A0A7M1KHV4</accession>
<evidence type="ECO:0000313" key="1">
    <source>
        <dbReference type="EMBL" id="QOQ75825.1"/>
    </source>
</evidence>
<organism evidence="1 2">
    <name type="scientific">Pseudomonas poae</name>
    <dbReference type="NCBI Taxonomy" id="200451"/>
    <lineage>
        <taxon>Bacteria</taxon>
        <taxon>Pseudomonadati</taxon>
        <taxon>Pseudomonadota</taxon>
        <taxon>Gammaproteobacteria</taxon>
        <taxon>Pseudomonadales</taxon>
        <taxon>Pseudomonadaceae</taxon>
        <taxon>Pseudomonas</taxon>
    </lineage>
</organism>
<dbReference type="AlphaFoldDB" id="A0A7M1KHV4"/>
<gene>
    <name evidence="1" type="ORF">IMF22_01755</name>
</gene>
<proteinExistence type="predicted"/>
<name>A0A7M1KHV4_9PSED</name>
<protein>
    <submittedName>
        <fullName evidence="1">Uncharacterized protein</fullName>
    </submittedName>
</protein>
<sequence>MIIEFTDKEHLMLQLACDTFRAMQGVDTNTNEYERLSKRWDEEKSAALWLVLSRFIDEPSV</sequence>
<dbReference type="EMBL" id="CP063073">
    <property type="protein sequence ID" value="QOQ75825.1"/>
    <property type="molecule type" value="Genomic_DNA"/>
</dbReference>
<evidence type="ECO:0000313" key="2">
    <source>
        <dbReference type="Proteomes" id="UP000594923"/>
    </source>
</evidence>
<dbReference type="RefSeq" id="WP_197627050.1">
    <property type="nucleotide sequence ID" value="NZ_CP063073.1"/>
</dbReference>
<dbReference type="Proteomes" id="UP000594923">
    <property type="component" value="Chromosome"/>
</dbReference>